<evidence type="ECO:0000256" key="3">
    <source>
        <dbReference type="PROSITE-ProRule" id="PRU00221"/>
    </source>
</evidence>
<organism evidence="4 5">
    <name type="scientific">Mycobacterium aquaticum</name>
    <dbReference type="NCBI Taxonomy" id="1927124"/>
    <lineage>
        <taxon>Bacteria</taxon>
        <taxon>Bacillati</taxon>
        <taxon>Actinomycetota</taxon>
        <taxon>Actinomycetes</taxon>
        <taxon>Mycobacteriales</taxon>
        <taxon>Mycobacteriaceae</taxon>
        <taxon>Mycobacterium</taxon>
    </lineage>
</organism>
<dbReference type="PANTHER" id="PTHR19848">
    <property type="entry name" value="WD40 REPEAT PROTEIN"/>
    <property type="match status" value="1"/>
</dbReference>
<dbReference type="InterPro" id="IPR011047">
    <property type="entry name" value="Quinoprotein_ADH-like_sf"/>
</dbReference>
<accession>A0A1X0A843</accession>
<dbReference type="PROSITE" id="PS50294">
    <property type="entry name" value="WD_REPEATS_REGION"/>
    <property type="match status" value="1"/>
</dbReference>
<evidence type="ECO:0000256" key="2">
    <source>
        <dbReference type="ARBA" id="ARBA00022737"/>
    </source>
</evidence>
<dbReference type="PANTHER" id="PTHR19848:SF8">
    <property type="entry name" value="F-BOX AND WD REPEAT DOMAIN CONTAINING 7"/>
    <property type="match status" value="1"/>
</dbReference>
<dbReference type="Gene3D" id="2.130.10.10">
    <property type="entry name" value="YVTN repeat-like/Quinoprotein amine dehydrogenase"/>
    <property type="match status" value="2"/>
</dbReference>
<dbReference type="InterPro" id="IPR015943">
    <property type="entry name" value="WD40/YVTN_repeat-like_dom_sf"/>
</dbReference>
<keyword evidence="5" id="KW-1185">Reference proteome</keyword>
<gene>
    <name evidence="4" type="ORF">BST13_32450</name>
</gene>
<dbReference type="RefSeq" id="WP_158087238.1">
    <property type="nucleotide sequence ID" value="NZ_MVHF01000051.1"/>
</dbReference>
<reference evidence="4 5" key="1">
    <citation type="submission" date="2017-02" db="EMBL/GenBank/DDBJ databases">
        <title>The new phylogeny of genus Mycobacterium.</title>
        <authorList>
            <person name="Tortoli E."/>
            <person name="Trovato A."/>
            <person name="Cirillo D.M."/>
        </authorList>
    </citation>
    <scope>NUCLEOTIDE SEQUENCE [LARGE SCALE GENOMIC DNA]</scope>
    <source>
        <strain evidence="4 5">RW6</strain>
    </source>
</reference>
<dbReference type="Proteomes" id="UP000192448">
    <property type="component" value="Unassembled WGS sequence"/>
</dbReference>
<dbReference type="OrthoDB" id="134501at2"/>
<evidence type="ECO:0000313" key="5">
    <source>
        <dbReference type="Proteomes" id="UP000192448"/>
    </source>
</evidence>
<dbReference type="AlphaFoldDB" id="A0A1X0A843"/>
<sequence length="337" mass="35003">MNAAVLPAHSWRINVDDAVAALSAAPDGRVAVAGAEGSLVLVSGQGAIERRRNLSRGCLAVHWSPAGDRIAVGSIHGVDILDADGTVLCSRRKGWCASVAWSADGSRLAAGVGSAVMILDAEGNELFSAERDSTVTAVAWVNRRVATAAYGGVHVYHASPTAAPDILPFTGSLLALAISPDRRWAASGNQDATLHVWRIGRGGDELEMSGYPTKISTLEFSPDSALLASGGGQDVTVWDFTGPGPRGRTPRILRAHDATVTALAWSPHGDLLAAAAGDGQVALWEPRRGRPGRPLAARDILSEQAPATAISWDATGRLLAGWSDATVVAHMPASLRS</sequence>
<dbReference type="EMBL" id="MVHF01000051">
    <property type="protein sequence ID" value="ORA26048.1"/>
    <property type="molecule type" value="Genomic_DNA"/>
</dbReference>
<dbReference type="Pfam" id="PF00400">
    <property type="entry name" value="WD40"/>
    <property type="match status" value="3"/>
</dbReference>
<dbReference type="SUPFAM" id="SSF50998">
    <property type="entry name" value="Quinoprotein alcohol dehydrogenase-like"/>
    <property type="match status" value="1"/>
</dbReference>
<evidence type="ECO:0000313" key="4">
    <source>
        <dbReference type="EMBL" id="ORA26048.1"/>
    </source>
</evidence>
<dbReference type="InterPro" id="IPR001680">
    <property type="entry name" value="WD40_rpt"/>
</dbReference>
<proteinExistence type="predicted"/>
<name>A0A1X0A843_9MYCO</name>
<dbReference type="PROSITE" id="PS50082">
    <property type="entry name" value="WD_REPEATS_2"/>
    <property type="match status" value="2"/>
</dbReference>
<keyword evidence="1 3" id="KW-0853">WD repeat</keyword>
<keyword evidence="2" id="KW-0677">Repeat</keyword>
<protein>
    <submittedName>
        <fullName evidence="4">Uncharacterized protein</fullName>
    </submittedName>
</protein>
<feature type="repeat" description="WD" evidence="3">
    <location>
        <begin position="208"/>
        <end position="239"/>
    </location>
</feature>
<evidence type="ECO:0000256" key="1">
    <source>
        <dbReference type="ARBA" id="ARBA00022574"/>
    </source>
</evidence>
<comment type="caution">
    <text evidence="4">The sequence shown here is derived from an EMBL/GenBank/DDBJ whole genome shotgun (WGS) entry which is preliminary data.</text>
</comment>
<dbReference type="SMART" id="SM00320">
    <property type="entry name" value="WD40"/>
    <property type="match status" value="7"/>
</dbReference>
<feature type="repeat" description="WD" evidence="3">
    <location>
        <begin position="253"/>
        <end position="285"/>
    </location>
</feature>
<dbReference type="STRING" id="1927124.BST13_32450"/>